<name>A0A3B1BWT0_9ZZZZ</name>
<dbReference type="EMBL" id="UOGD01000059">
    <property type="protein sequence ID" value="VAX16763.1"/>
    <property type="molecule type" value="Genomic_DNA"/>
</dbReference>
<evidence type="ECO:0000313" key="2">
    <source>
        <dbReference type="EMBL" id="VAX16763.1"/>
    </source>
</evidence>
<reference evidence="2" key="1">
    <citation type="submission" date="2018-06" db="EMBL/GenBank/DDBJ databases">
        <authorList>
            <person name="Zhirakovskaya E."/>
        </authorList>
    </citation>
    <scope>NUCLEOTIDE SEQUENCE</scope>
</reference>
<protein>
    <submittedName>
        <fullName evidence="2">Uncharacterized protein</fullName>
    </submittedName>
</protein>
<accession>A0A3B1BWT0</accession>
<keyword evidence="1" id="KW-0812">Transmembrane</keyword>
<proteinExistence type="predicted"/>
<keyword evidence="1" id="KW-1133">Transmembrane helix</keyword>
<keyword evidence="1" id="KW-0472">Membrane</keyword>
<organism evidence="2">
    <name type="scientific">hydrothermal vent metagenome</name>
    <dbReference type="NCBI Taxonomy" id="652676"/>
    <lineage>
        <taxon>unclassified sequences</taxon>
        <taxon>metagenomes</taxon>
        <taxon>ecological metagenomes</taxon>
    </lineage>
</organism>
<feature type="transmembrane region" description="Helical" evidence="1">
    <location>
        <begin position="12"/>
        <end position="30"/>
    </location>
</feature>
<gene>
    <name evidence="2" type="ORF">MNBD_IGNAVI01-2667</name>
</gene>
<sequence length="84" mass="9437">MKDYSANIGGITFGLFSILIFIIYIATTSISGGSREFIVPFIPIANEPGLISFIGSVIIAGIWGYFLGFTFIYIYNFYQRKFDK</sequence>
<dbReference type="AlphaFoldDB" id="A0A3B1BWT0"/>
<feature type="transmembrane region" description="Helical" evidence="1">
    <location>
        <begin position="50"/>
        <end position="75"/>
    </location>
</feature>
<evidence type="ECO:0000256" key="1">
    <source>
        <dbReference type="SAM" id="Phobius"/>
    </source>
</evidence>